<name>A0ABQ3M3C4_9PSEU</name>
<evidence type="ECO:0000313" key="3">
    <source>
        <dbReference type="EMBL" id="GHH31879.1"/>
    </source>
</evidence>
<feature type="domain" description="DUF8017" evidence="2">
    <location>
        <begin position="98"/>
        <end position="289"/>
    </location>
</feature>
<dbReference type="Pfam" id="PF26056">
    <property type="entry name" value="DUF8017"/>
    <property type="match status" value="1"/>
</dbReference>
<dbReference type="RefSeq" id="WP_191258523.1">
    <property type="nucleotide sequence ID" value="NZ_BNAY01000009.1"/>
</dbReference>
<keyword evidence="4" id="KW-1185">Reference proteome</keyword>
<dbReference type="InterPro" id="IPR058330">
    <property type="entry name" value="DUF8017"/>
</dbReference>
<gene>
    <name evidence="3" type="ORF">GCM10017790_68320</name>
</gene>
<comment type="caution">
    <text evidence="3">The sequence shown here is derived from an EMBL/GenBank/DDBJ whole genome shotgun (WGS) entry which is preliminary data.</text>
</comment>
<reference evidence="4" key="1">
    <citation type="journal article" date="2019" name="Int. J. Syst. Evol. Microbiol.">
        <title>The Global Catalogue of Microorganisms (GCM) 10K type strain sequencing project: providing services to taxonomists for standard genome sequencing and annotation.</title>
        <authorList>
            <consortium name="The Broad Institute Genomics Platform"/>
            <consortium name="The Broad Institute Genome Sequencing Center for Infectious Disease"/>
            <person name="Wu L."/>
            <person name="Ma J."/>
        </authorList>
    </citation>
    <scope>NUCLEOTIDE SEQUENCE [LARGE SCALE GENOMIC DNA]</scope>
    <source>
        <strain evidence="4">CGMCC 4.7683</strain>
    </source>
</reference>
<feature type="region of interest" description="Disordered" evidence="1">
    <location>
        <begin position="1"/>
        <end position="37"/>
    </location>
</feature>
<evidence type="ECO:0000256" key="1">
    <source>
        <dbReference type="SAM" id="MobiDB-lite"/>
    </source>
</evidence>
<dbReference type="EMBL" id="BNAY01000009">
    <property type="protein sequence ID" value="GHH31879.1"/>
    <property type="molecule type" value="Genomic_DNA"/>
</dbReference>
<dbReference type="Proteomes" id="UP000635387">
    <property type="component" value="Unassembled WGS sequence"/>
</dbReference>
<evidence type="ECO:0000259" key="2">
    <source>
        <dbReference type="Pfam" id="PF26056"/>
    </source>
</evidence>
<evidence type="ECO:0000313" key="4">
    <source>
        <dbReference type="Proteomes" id="UP000635387"/>
    </source>
</evidence>
<sequence>MTGPGGHSGEPRTWFVDPLTGQPLEPEAEAERTSPLPVVRDTVPSRRRFRLGPALGVLGLAAVLAVGTTATFQAKTAAPPRSAQELVLPDSVTPARIEPVIAGWQPVQSDDHPLVFDVPPDWKLEEPDVAVGYETPSGDLVTLQGVARYHRDFCPGSDLSARAMAGFTTIDEGEVGGTVQAAEETTLRWAEAAYGSLGEGRSPKTEVGKAGPLRMLDGGTTATAVTTTVVPASDGPCPAPSVAITAIALPLRAVPGSGRYHVLLVLADQETPDAVARDIVLKMGESIRRE</sequence>
<accession>A0ABQ3M3C4</accession>
<protein>
    <recommendedName>
        <fullName evidence="2">DUF8017 domain-containing protein</fullName>
    </recommendedName>
</protein>
<organism evidence="3 4">
    <name type="scientific">Amycolatopsis oliviviridis</name>
    <dbReference type="NCBI Taxonomy" id="1471590"/>
    <lineage>
        <taxon>Bacteria</taxon>
        <taxon>Bacillati</taxon>
        <taxon>Actinomycetota</taxon>
        <taxon>Actinomycetes</taxon>
        <taxon>Pseudonocardiales</taxon>
        <taxon>Pseudonocardiaceae</taxon>
        <taxon>Amycolatopsis</taxon>
    </lineage>
</organism>
<proteinExistence type="predicted"/>